<dbReference type="EMBL" id="JAANYQ010000009">
    <property type="protein sequence ID" value="KAF4122502.1"/>
    <property type="molecule type" value="Genomic_DNA"/>
</dbReference>
<sequence length="62" mass="6788">MATAANRPWAQAQLQLPSPVSCLATINITYPPTTSIPNHLYSTSHKHSSCLSVFPSFDFRSP</sequence>
<comment type="caution">
    <text evidence="1">The sequence shown here is derived from an EMBL/GenBank/DDBJ whole genome shotgun (WGS) entry which is preliminary data.</text>
</comment>
<keyword evidence="2" id="KW-1185">Reference proteome</keyword>
<gene>
    <name evidence="1" type="ORF">GMORB2_7494</name>
</gene>
<protein>
    <submittedName>
        <fullName evidence="1">Uncharacterized protein</fullName>
    </submittedName>
</protein>
<evidence type="ECO:0000313" key="2">
    <source>
        <dbReference type="Proteomes" id="UP000749293"/>
    </source>
</evidence>
<dbReference type="Proteomes" id="UP000749293">
    <property type="component" value="Unassembled WGS sequence"/>
</dbReference>
<proteinExistence type="predicted"/>
<reference evidence="1" key="1">
    <citation type="submission" date="2020-03" db="EMBL/GenBank/DDBJ databases">
        <title>Site-based positive gene gene selection in Geosmithia morbida across the United States reveals a broad range of putative effectors and factors for local host and environmental adapation.</title>
        <authorList>
            <person name="Onufrak A."/>
            <person name="Murdoch R.W."/>
            <person name="Gazis R."/>
            <person name="Huff M."/>
            <person name="Staton M."/>
            <person name="Klingeman W."/>
            <person name="Hadziabdic D."/>
        </authorList>
    </citation>
    <scope>NUCLEOTIDE SEQUENCE</scope>
    <source>
        <strain evidence="1">1262</strain>
    </source>
</reference>
<evidence type="ECO:0000313" key="1">
    <source>
        <dbReference type="EMBL" id="KAF4122502.1"/>
    </source>
</evidence>
<dbReference type="GeneID" id="55973717"/>
<dbReference type="AlphaFoldDB" id="A0A9P4YTY0"/>
<dbReference type="RefSeq" id="XP_035321154.1">
    <property type="nucleotide sequence ID" value="XM_035469459.1"/>
</dbReference>
<organism evidence="1 2">
    <name type="scientific">Geosmithia morbida</name>
    <dbReference type="NCBI Taxonomy" id="1094350"/>
    <lineage>
        <taxon>Eukaryota</taxon>
        <taxon>Fungi</taxon>
        <taxon>Dikarya</taxon>
        <taxon>Ascomycota</taxon>
        <taxon>Pezizomycotina</taxon>
        <taxon>Sordariomycetes</taxon>
        <taxon>Hypocreomycetidae</taxon>
        <taxon>Hypocreales</taxon>
        <taxon>Bionectriaceae</taxon>
        <taxon>Geosmithia</taxon>
    </lineage>
</organism>
<accession>A0A9P4YTY0</accession>
<name>A0A9P4YTY0_9HYPO</name>